<sequence length="504" mass="58884">MLFLIIFTLLNNVFALVTLTIDEKFQETETIFKLLQSQYQVFQRIQNTTFFFQPYQIDQDKHITVELIFGFPQDGDVNLEFSITKNKHDNTSSKNDVFYDLNGKYLSKSYQMIQINPFTFDKNDKFYIDVNISDTNFTDYQYLLKITKTQNKLCPNYCGNSQSGLCNTETGICSCSSQFVDLDCSKQAQPLSLKEPLQNIMIEKKEYFYFERDLLNTNITLSLGLMNSQYQGSKVQAFVMYENFELGVPCDQFFNNYISFHNKSSQSQQIDLTPLIYDQNIQRFQRLLITVTTESPVLIYLSVSITSSDSNFDIDSSLIIVYVLVSIAIILLLIWIIVIVIRYRKSSRIHNEVNTVSHPPPNNNNRRNQSSLVLNLIDQYMPKLKYCEILEFPEFQELEIQETCSVCLQEYQKQTLCRFTPCHHIFHFNCLEQWIIKHENCPLCRTALDQKSLKELLNQNVLDTLKKNQQQNKKKQHNIVIQSQLFSNAHTGLRMIANNSIDNH</sequence>
<evidence type="ECO:0000256" key="10">
    <source>
        <dbReference type="SAM" id="SignalP"/>
    </source>
</evidence>
<dbReference type="AlphaFoldDB" id="A0A8S1N0W2"/>
<evidence type="ECO:0000256" key="4">
    <source>
        <dbReference type="ARBA" id="ARBA00022771"/>
    </source>
</evidence>
<dbReference type="PANTHER" id="PTHR46539">
    <property type="entry name" value="E3 UBIQUITIN-PROTEIN LIGASE ATL42"/>
    <property type="match status" value="1"/>
</dbReference>
<dbReference type="SMART" id="SM00184">
    <property type="entry name" value="RING"/>
    <property type="match status" value="1"/>
</dbReference>
<dbReference type="PROSITE" id="PS50089">
    <property type="entry name" value="ZF_RING_2"/>
    <property type="match status" value="1"/>
</dbReference>
<protein>
    <recommendedName>
        <fullName evidence="11">RING-type domain-containing protein</fullName>
    </recommendedName>
</protein>
<keyword evidence="5" id="KW-0862">Zinc</keyword>
<keyword evidence="4 8" id="KW-0863">Zinc-finger</keyword>
<reference evidence="12" key="1">
    <citation type="submission" date="2021-01" db="EMBL/GenBank/DDBJ databases">
        <authorList>
            <consortium name="Genoscope - CEA"/>
            <person name="William W."/>
        </authorList>
    </citation>
    <scope>NUCLEOTIDE SEQUENCE</scope>
</reference>
<dbReference type="GO" id="GO:0008270">
    <property type="term" value="F:zinc ion binding"/>
    <property type="evidence" value="ECO:0007669"/>
    <property type="project" value="UniProtKB-KW"/>
</dbReference>
<evidence type="ECO:0000256" key="1">
    <source>
        <dbReference type="ARBA" id="ARBA00004370"/>
    </source>
</evidence>
<organism evidence="12 13">
    <name type="scientific">Paramecium primaurelia</name>
    <dbReference type="NCBI Taxonomy" id="5886"/>
    <lineage>
        <taxon>Eukaryota</taxon>
        <taxon>Sar</taxon>
        <taxon>Alveolata</taxon>
        <taxon>Ciliophora</taxon>
        <taxon>Intramacronucleata</taxon>
        <taxon>Oligohymenophorea</taxon>
        <taxon>Peniculida</taxon>
        <taxon>Parameciidae</taxon>
        <taxon>Paramecium</taxon>
    </lineage>
</organism>
<evidence type="ECO:0000313" key="12">
    <source>
        <dbReference type="EMBL" id="CAD8086408.1"/>
    </source>
</evidence>
<dbReference type="Proteomes" id="UP000688137">
    <property type="component" value="Unassembled WGS sequence"/>
</dbReference>
<keyword evidence="3" id="KW-0479">Metal-binding</keyword>
<evidence type="ECO:0000259" key="11">
    <source>
        <dbReference type="PROSITE" id="PS50089"/>
    </source>
</evidence>
<dbReference type="PANTHER" id="PTHR46539:SF9">
    <property type="entry name" value="RING-H2 FINGER PROTEIN ATL56"/>
    <property type="match status" value="1"/>
</dbReference>
<dbReference type="Pfam" id="PF13639">
    <property type="entry name" value="zf-RING_2"/>
    <property type="match status" value="1"/>
</dbReference>
<evidence type="ECO:0000256" key="6">
    <source>
        <dbReference type="ARBA" id="ARBA00022989"/>
    </source>
</evidence>
<comment type="caution">
    <text evidence="12">The sequence shown here is derived from an EMBL/GenBank/DDBJ whole genome shotgun (WGS) entry which is preliminary data.</text>
</comment>
<dbReference type="GO" id="GO:0016020">
    <property type="term" value="C:membrane"/>
    <property type="evidence" value="ECO:0007669"/>
    <property type="project" value="UniProtKB-SubCell"/>
</dbReference>
<proteinExistence type="predicted"/>
<feature type="transmembrane region" description="Helical" evidence="9">
    <location>
        <begin position="319"/>
        <end position="341"/>
    </location>
</feature>
<gene>
    <name evidence="12" type="ORF">PPRIM_AZ9-3.1.T0760169</name>
</gene>
<accession>A0A8S1N0W2</accession>
<evidence type="ECO:0000256" key="3">
    <source>
        <dbReference type="ARBA" id="ARBA00022723"/>
    </source>
</evidence>
<evidence type="ECO:0000313" key="13">
    <source>
        <dbReference type="Proteomes" id="UP000688137"/>
    </source>
</evidence>
<feature type="domain" description="RING-type" evidence="11">
    <location>
        <begin position="404"/>
        <end position="445"/>
    </location>
</feature>
<keyword evidence="10" id="KW-0732">Signal</keyword>
<keyword evidence="13" id="KW-1185">Reference proteome</keyword>
<keyword evidence="6 9" id="KW-1133">Transmembrane helix</keyword>
<evidence type="ECO:0000256" key="7">
    <source>
        <dbReference type="ARBA" id="ARBA00023136"/>
    </source>
</evidence>
<evidence type="ECO:0000256" key="8">
    <source>
        <dbReference type="PROSITE-ProRule" id="PRU00175"/>
    </source>
</evidence>
<dbReference type="OMA" id="CRFTPCH"/>
<keyword evidence="2 9" id="KW-0812">Transmembrane</keyword>
<feature type="signal peptide" evidence="10">
    <location>
        <begin position="1"/>
        <end position="15"/>
    </location>
</feature>
<comment type="subcellular location">
    <subcellularLocation>
        <location evidence="1">Membrane</location>
    </subcellularLocation>
</comment>
<evidence type="ECO:0000256" key="9">
    <source>
        <dbReference type="SAM" id="Phobius"/>
    </source>
</evidence>
<name>A0A8S1N0W2_PARPR</name>
<dbReference type="InterPro" id="IPR001841">
    <property type="entry name" value="Znf_RING"/>
</dbReference>
<keyword evidence="7 9" id="KW-0472">Membrane</keyword>
<dbReference type="EMBL" id="CAJJDM010000079">
    <property type="protein sequence ID" value="CAD8086408.1"/>
    <property type="molecule type" value="Genomic_DNA"/>
</dbReference>
<evidence type="ECO:0000256" key="5">
    <source>
        <dbReference type="ARBA" id="ARBA00022833"/>
    </source>
</evidence>
<evidence type="ECO:0000256" key="2">
    <source>
        <dbReference type="ARBA" id="ARBA00022692"/>
    </source>
</evidence>
<feature type="chain" id="PRO_5035929523" description="RING-type domain-containing protein" evidence="10">
    <location>
        <begin position="16"/>
        <end position="504"/>
    </location>
</feature>